<keyword evidence="1" id="KW-1133">Transmembrane helix</keyword>
<evidence type="ECO:0000313" key="3">
    <source>
        <dbReference type="Proteomes" id="UP000231987"/>
    </source>
</evidence>
<keyword evidence="1" id="KW-0472">Membrane</keyword>
<feature type="transmembrane region" description="Helical" evidence="1">
    <location>
        <begin position="7"/>
        <end position="24"/>
    </location>
</feature>
<evidence type="ECO:0000256" key="1">
    <source>
        <dbReference type="SAM" id="Phobius"/>
    </source>
</evidence>
<gene>
    <name evidence="2" type="ORF">CEJ86_00980</name>
</gene>
<proteinExistence type="predicted"/>
<dbReference type="Proteomes" id="UP000231987">
    <property type="component" value="Unassembled WGS sequence"/>
</dbReference>
<accession>A0A2J0Z8F7</accession>
<name>A0A2J0Z8F7_RHIML</name>
<protein>
    <recommendedName>
        <fullName evidence="4">Superinfection exclusion protein B</fullName>
    </recommendedName>
</protein>
<evidence type="ECO:0000313" key="2">
    <source>
        <dbReference type="EMBL" id="PJR16810.1"/>
    </source>
</evidence>
<dbReference type="EMBL" id="NJGD01000001">
    <property type="protein sequence ID" value="PJR16810.1"/>
    <property type="molecule type" value="Genomic_DNA"/>
</dbReference>
<evidence type="ECO:0008006" key="4">
    <source>
        <dbReference type="Google" id="ProtNLM"/>
    </source>
</evidence>
<keyword evidence="1" id="KW-0812">Transmembrane</keyword>
<sequence length="169" mass="18884">MTASWPVALAVFLAGAGILGGYHFDMRYLTALPAWLPGAAFIATLCSASVLTVAIIRSALQLITRPFRRRAREKWQAQHIAALDDLPEPEAFLLAWAVANKTKVFSAPYFNPHTKALVAKGFLSIPPGNHRTDEMPFAVPDYIWDVLKEQLQEADIGQLRGLRPFDRRW</sequence>
<dbReference type="AlphaFoldDB" id="A0A2J0Z8F7"/>
<reference evidence="2 3" key="1">
    <citation type="submission" date="2017-06" db="EMBL/GenBank/DDBJ databases">
        <title>Ensifer strains isolated from leguminous trees and herbs display diverse denitrification phenotypes with some acting as strong N2O sinks.</title>
        <authorList>
            <person name="Woliy K."/>
            <person name="Mania D."/>
            <person name="Bakken L.R."/>
            <person name="Frostegard A."/>
        </authorList>
    </citation>
    <scope>NUCLEOTIDE SEQUENCE [LARGE SCALE GENOMIC DNA]</scope>
    <source>
        <strain evidence="2 3">AC50a</strain>
    </source>
</reference>
<organism evidence="2 3">
    <name type="scientific">Rhizobium meliloti</name>
    <name type="common">Ensifer meliloti</name>
    <name type="synonym">Sinorhizobium meliloti</name>
    <dbReference type="NCBI Taxonomy" id="382"/>
    <lineage>
        <taxon>Bacteria</taxon>
        <taxon>Pseudomonadati</taxon>
        <taxon>Pseudomonadota</taxon>
        <taxon>Alphaproteobacteria</taxon>
        <taxon>Hyphomicrobiales</taxon>
        <taxon>Rhizobiaceae</taxon>
        <taxon>Sinorhizobium/Ensifer group</taxon>
        <taxon>Sinorhizobium</taxon>
    </lineage>
</organism>
<comment type="caution">
    <text evidence="2">The sequence shown here is derived from an EMBL/GenBank/DDBJ whole genome shotgun (WGS) entry which is preliminary data.</text>
</comment>
<feature type="transmembrane region" description="Helical" evidence="1">
    <location>
        <begin position="36"/>
        <end position="60"/>
    </location>
</feature>